<evidence type="ECO:0000313" key="2">
    <source>
        <dbReference type="Proteomes" id="UP000255423"/>
    </source>
</evidence>
<dbReference type="SUPFAM" id="SSF53756">
    <property type="entry name" value="UDP-Glycosyltransferase/glycogen phosphorylase"/>
    <property type="match status" value="1"/>
</dbReference>
<dbReference type="AlphaFoldDB" id="A0A380RUP2"/>
<evidence type="ECO:0000313" key="1">
    <source>
        <dbReference type="EMBL" id="SUQ19258.1"/>
    </source>
</evidence>
<dbReference type="EMBL" id="UHJL01000001">
    <property type="protein sequence ID" value="SUQ19258.1"/>
    <property type="molecule type" value="Genomic_DNA"/>
</dbReference>
<organism evidence="1 2">
    <name type="scientific">Fibrobacter succinogenes</name>
    <name type="common">Bacteroides succinogenes</name>
    <dbReference type="NCBI Taxonomy" id="833"/>
    <lineage>
        <taxon>Bacteria</taxon>
        <taxon>Pseudomonadati</taxon>
        <taxon>Fibrobacterota</taxon>
        <taxon>Fibrobacteria</taxon>
        <taxon>Fibrobacterales</taxon>
        <taxon>Fibrobacteraceae</taxon>
        <taxon>Fibrobacter</taxon>
    </lineage>
</organism>
<gene>
    <name evidence="1" type="ORF">SAMN05661053_0488</name>
</gene>
<dbReference type="Gene3D" id="3.40.50.2000">
    <property type="entry name" value="Glycogen Phosphorylase B"/>
    <property type="match status" value="2"/>
</dbReference>
<name>A0A380RUP2_FIBSU</name>
<protein>
    <submittedName>
        <fullName evidence="1">Glycosyl transferases group 1</fullName>
    </submittedName>
</protein>
<accession>A0A380RUP2</accession>
<keyword evidence="1" id="KW-0808">Transferase</keyword>
<reference evidence="1 2" key="1">
    <citation type="submission" date="2017-08" db="EMBL/GenBank/DDBJ databases">
        <authorList>
            <person name="de Groot N.N."/>
        </authorList>
    </citation>
    <scope>NUCLEOTIDE SEQUENCE [LARGE SCALE GENOMIC DNA]</scope>
    <source>
        <strain evidence="1 2">HM2</strain>
    </source>
</reference>
<sequence length="366" mass="42322">MNVVIINAFDTYEHRVKLLYDVFKENGFSVKVLTSNFRHFEKIKRTEKIEGFHFFDAEPYKKNLSYQRLHSHYKLSKNIFKSLENEPEIDILWVLVPPNSFVKDAASYKKAHPKVKLIFDLIDLWPETMPIGFMKKLFPFSVWKNLRNKNLKYADTIVTECNLYQETLKDVLHNLKVETLYLARPLVPYEPHLSLPQDKVNLCYLGSINNIIDIDVIANIVSEFTKFKPVTLHIVGDGEKKDQLINAVEGKGGSVVFHGKVYDKIEKQKIFDSCHYGLNIMKSTVCVGLTMKSMDYLEYGLPMINNIKGDTWDIIERKQIGLNINSLSCATGTYNVALRTNARCFFENNLTKESFDKKVEDVIARS</sequence>
<dbReference type="Proteomes" id="UP000255423">
    <property type="component" value="Unassembled WGS sequence"/>
</dbReference>
<dbReference type="RefSeq" id="WP_109571963.1">
    <property type="nucleotide sequence ID" value="NZ_UHJL01000001.1"/>
</dbReference>
<dbReference type="GO" id="GO:0016740">
    <property type="term" value="F:transferase activity"/>
    <property type="evidence" value="ECO:0007669"/>
    <property type="project" value="UniProtKB-KW"/>
</dbReference>
<proteinExistence type="predicted"/>
<dbReference type="Pfam" id="PF13692">
    <property type="entry name" value="Glyco_trans_1_4"/>
    <property type="match status" value="1"/>
</dbReference>